<sequence length="310" mass="34338">MALCFLRLFCIITVIFSSCILAEPIKIYGRAHLGLLNSDIGQGNETSIENYSSRLGVKGYTQIGKNLEAVYKFEFAVNIDNNADTLTSRNQYVGLKGNFGQVVIGRHDTALKVSQGKLDVMNDFSGDLKSFFNGDNRLGDVMHYSSPKLGELQLIVTYVADKNEKQNDETGISMAAVYGDSKLKKTTYYISVAHDSKVAGYDISRATVQGKVGPLVLGAMYQEAKNIDTDISAEGYLVSASYKIDKYKLLAQYQDNDGIFGKLKDSGTGASVGIERSVSKKIRMYMWYTQFSLDGKNNQDHLALTLRYDF</sequence>
<name>A0A0N1EVQ0_9GAMM</name>
<dbReference type="EMBL" id="LHPH01000015">
    <property type="protein sequence ID" value="KPH61952.1"/>
    <property type="molecule type" value="Genomic_DNA"/>
</dbReference>
<dbReference type="PANTHER" id="PTHR34501">
    <property type="entry name" value="PROTEIN YDDL-RELATED"/>
    <property type="match status" value="1"/>
</dbReference>
<evidence type="ECO:0000256" key="8">
    <source>
        <dbReference type="ARBA" id="ARBA00023114"/>
    </source>
</evidence>
<keyword evidence="10" id="KW-0998">Cell outer membrane</keyword>
<comment type="subunit">
    <text evidence="2">Homotrimer.</text>
</comment>
<dbReference type="Pfam" id="PF13609">
    <property type="entry name" value="Porin_4"/>
    <property type="match status" value="1"/>
</dbReference>
<evidence type="ECO:0000256" key="9">
    <source>
        <dbReference type="ARBA" id="ARBA00023136"/>
    </source>
</evidence>
<dbReference type="PROSITE" id="PS51257">
    <property type="entry name" value="PROKAR_LIPOPROTEIN"/>
    <property type="match status" value="1"/>
</dbReference>
<proteinExistence type="predicted"/>
<dbReference type="AlphaFoldDB" id="A0A0N1EVQ0"/>
<dbReference type="InterPro" id="IPR033900">
    <property type="entry name" value="Gram_neg_porin_domain"/>
</dbReference>
<dbReference type="SUPFAM" id="SSF56935">
    <property type="entry name" value="Porins"/>
    <property type="match status" value="1"/>
</dbReference>
<dbReference type="CDD" id="cd00342">
    <property type="entry name" value="gram_neg_porins"/>
    <property type="match status" value="1"/>
</dbReference>
<evidence type="ECO:0000256" key="10">
    <source>
        <dbReference type="ARBA" id="ARBA00023237"/>
    </source>
</evidence>
<keyword evidence="13" id="KW-1185">Reference proteome</keyword>
<dbReference type="InterPro" id="IPR023614">
    <property type="entry name" value="Porin_dom_sf"/>
</dbReference>
<evidence type="ECO:0000256" key="7">
    <source>
        <dbReference type="ARBA" id="ARBA00023065"/>
    </source>
</evidence>
<dbReference type="Gene3D" id="2.40.160.10">
    <property type="entry name" value="Porin"/>
    <property type="match status" value="1"/>
</dbReference>
<dbReference type="GO" id="GO:0015288">
    <property type="term" value="F:porin activity"/>
    <property type="evidence" value="ECO:0007669"/>
    <property type="project" value="UniProtKB-KW"/>
</dbReference>
<evidence type="ECO:0000256" key="3">
    <source>
        <dbReference type="ARBA" id="ARBA00022448"/>
    </source>
</evidence>
<dbReference type="InterPro" id="IPR001702">
    <property type="entry name" value="Porin_Gram-ve"/>
</dbReference>
<comment type="subcellular location">
    <subcellularLocation>
        <location evidence="1">Cell outer membrane</location>
        <topology evidence="1">Multi-pass membrane protein</topology>
    </subcellularLocation>
</comment>
<gene>
    <name evidence="12" type="ORF">ADS77_13450</name>
</gene>
<organism evidence="12 13">
    <name type="scientific">Pseudoalteromonas porphyrae</name>
    <dbReference type="NCBI Taxonomy" id="187330"/>
    <lineage>
        <taxon>Bacteria</taxon>
        <taxon>Pseudomonadati</taxon>
        <taxon>Pseudomonadota</taxon>
        <taxon>Gammaproteobacteria</taxon>
        <taxon>Alteromonadales</taxon>
        <taxon>Pseudoalteromonadaceae</taxon>
        <taxon>Pseudoalteromonas</taxon>
    </lineage>
</organism>
<keyword evidence="8" id="KW-0626">Porin</keyword>
<dbReference type="InterPro" id="IPR050298">
    <property type="entry name" value="Gram-neg_bact_OMP"/>
</dbReference>
<dbReference type="PATRIC" id="fig|187330.3.peg.1119"/>
<evidence type="ECO:0000313" key="12">
    <source>
        <dbReference type="EMBL" id="KPH61952.1"/>
    </source>
</evidence>
<dbReference type="GO" id="GO:0046930">
    <property type="term" value="C:pore complex"/>
    <property type="evidence" value="ECO:0007669"/>
    <property type="project" value="UniProtKB-KW"/>
</dbReference>
<feature type="domain" description="Porin" evidence="11">
    <location>
        <begin position="14"/>
        <end position="294"/>
    </location>
</feature>
<dbReference type="RefSeq" id="WP_054454901.1">
    <property type="nucleotide sequence ID" value="NZ_LHPH01000015.1"/>
</dbReference>
<accession>A0A0N1EVQ0</accession>
<reference evidence="12 13" key="1">
    <citation type="submission" date="2015-08" db="EMBL/GenBank/DDBJ databases">
        <title>Draft Genome Sequence of Pseudoalteromonas porphyrae UCD-SED14.</title>
        <authorList>
            <person name="Coil D.A."/>
            <person name="Jospin G."/>
            <person name="Lee R.D."/>
            <person name="Eisen J.A."/>
        </authorList>
    </citation>
    <scope>NUCLEOTIDE SEQUENCE [LARGE SCALE GENOMIC DNA]</scope>
    <source>
        <strain evidence="12 13">UCD-SED14</strain>
    </source>
</reference>
<dbReference type="STRING" id="187330.AMS58_06650"/>
<evidence type="ECO:0000256" key="4">
    <source>
        <dbReference type="ARBA" id="ARBA00022452"/>
    </source>
</evidence>
<dbReference type="Proteomes" id="UP000037848">
    <property type="component" value="Unassembled WGS sequence"/>
</dbReference>
<keyword evidence="6" id="KW-0732">Signal</keyword>
<keyword evidence="5" id="KW-0812">Transmembrane</keyword>
<evidence type="ECO:0000256" key="6">
    <source>
        <dbReference type="ARBA" id="ARBA00022729"/>
    </source>
</evidence>
<protein>
    <submittedName>
        <fullName evidence="12">Porin</fullName>
    </submittedName>
</protein>
<keyword evidence="9" id="KW-0472">Membrane</keyword>
<dbReference type="PRINTS" id="PR00182">
    <property type="entry name" value="ECOLNEIPORIN"/>
</dbReference>
<keyword evidence="4" id="KW-1134">Transmembrane beta strand</keyword>
<evidence type="ECO:0000256" key="1">
    <source>
        <dbReference type="ARBA" id="ARBA00004571"/>
    </source>
</evidence>
<dbReference type="InterPro" id="IPR002299">
    <property type="entry name" value="Porin_Neis"/>
</dbReference>
<evidence type="ECO:0000313" key="13">
    <source>
        <dbReference type="Proteomes" id="UP000037848"/>
    </source>
</evidence>
<dbReference type="GO" id="GO:0034220">
    <property type="term" value="P:monoatomic ion transmembrane transport"/>
    <property type="evidence" value="ECO:0007669"/>
    <property type="project" value="InterPro"/>
</dbReference>
<dbReference type="PANTHER" id="PTHR34501:SF9">
    <property type="entry name" value="MAJOR OUTER MEMBRANE PROTEIN P.IA"/>
    <property type="match status" value="1"/>
</dbReference>
<evidence type="ECO:0000256" key="5">
    <source>
        <dbReference type="ARBA" id="ARBA00022692"/>
    </source>
</evidence>
<keyword evidence="7" id="KW-0406">Ion transport</keyword>
<evidence type="ECO:0000259" key="11">
    <source>
        <dbReference type="Pfam" id="PF13609"/>
    </source>
</evidence>
<dbReference type="GO" id="GO:0009279">
    <property type="term" value="C:cell outer membrane"/>
    <property type="evidence" value="ECO:0007669"/>
    <property type="project" value="UniProtKB-SubCell"/>
</dbReference>
<dbReference type="OrthoDB" id="8957883at2"/>
<keyword evidence="3" id="KW-0813">Transport</keyword>
<evidence type="ECO:0000256" key="2">
    <source>
        <dbReference type="ARBA" id="ARBA00011233"/>
    </source>
</evidence>
<dbReference type="PRINTS" id="PR00184">
    <property type="entry name" value="NEISSPPORIN"/>
</dbReference>
<comment type="caution">
    <text evidence="12">The sequence shown here is derived from an EMBL/GenBank/DDBJ whole genome shotgun (WGS) entry which is preliminary data.</text>
</comment>